<dbReference type="InterPro" id="IPR036388">
    <property type="entry name" value="WH-like_DNA-bd_sf"/>
</dbReference>
<evidence type="ECO:0000256" key="2">
    <source>
        <dbReference type="ARBA" id="ARBA00023125"/>
    </source>
</evidence>
<protein>
    <submittedName>
        <fullName evidence="5">DNA-binding transcriptional regulator, FadR family</fullName>
    </submittedName>
</protein>
<dbReference type="InterPro" id="IPR011711">
    <property type="entry name" value="GntR_C"/>
</dbReference>
<keyword evidence="3" id="KW-0804">Transcription</keyword>
<dbReference type="InterPro" id="IPR008920">
    <property type="entry name" value="TF_FadR/GntR_C"/>
</dbReference>
<keyword evidence="1" id="KW-0805">Transcription regulation</keyword>
<evidence type="ECO:0000313" key="6">
    <source>
        <dbReference type="Proteomes" id="UP000199103"/>
    </source>
</evidence>
<keyword evidence="2 5" id="KW-0238">DNA-binding</keyword>
<sequence>MDAVPSAYERVLEAVGSAVVAGELPVGAVDTVDRIESRTGASRSIVREAVRVLVGLGLLTAGRRVGLTVCPRDQWNVLDPRVIRWRLRSDREDQLLELLELRRAVEPAAARQAAERRTDDEAERLRSIADELRAAAGLGGSAFLEADRQLHRAMLRASGNALFVRLGGVIDEALRDRAEGEQAIARPASRDVALHGLMAAAIADADAEGAEAAMREIVELTDPTP</sequence>
<gene>
    <name evidence="5" type="ORF">SAMN04489812_3246</name>
</gene>
<evidence type="ECO:0000259" key="4">
    <source>
        <dbReference type="SMART" id="SM00895"/>
    </source>
</evidence>
<evidence type="ECO:0000313" key="5">
    <source>
        <dbReference type="EMBL" id="SDS85108.1"/>
    </source>
</evidence>
<name>A0A1H1VJP9_9ACTN</name>
<reference evidence="5 6" key="1">
    <citation type="submission" date="2016-10" db="EMBL/GenBank/DDBJ databases">
        <authorList>
            <person name="de Groot N.N."/>
        </authorList>
    </citation>
    <scope>NUCLEOTIDE SEQUENCE [LARGE SCALE GENOMIC DNA]</scope>
    <source>
        <strain evidence="5 6">DSM 21800</strain>
    </source>
</reference>
<evidence type="ECO:0000256" key="1">
    <source>
        <dbReference type="ARBA" id="ARBA00023015"/>
    </source>
</evidence>
<dbReference type="GO" id="GO:0003677">
    <property type="term" value="F:DNA binding"/>
    <property type="evidence" value="ECO:0007669"/>
    <property type="project" value="UniProtKB-KW"/>
</dbReference>
<proteinExistence type="predicted"/>
<dbReference type="AlphaFoldDB" id="A0A1H1VJP9"/>
<dbReference type="Proteomes" id="UP000199103">
    <property type="component" value="Chromosome I"/>
</dbReference>
<dbReference type="Gene3D" id="1.20.120.530">
    <property type="entry name" value="GntR ligand-binding domain-like"/>
    <property type="match status" value="1"/>
</dbReference>
<feature type="domain" description="GntR C-terminal" evidence="4">
    <location>
        <begin position="97"/>
        <end position="220"/>
    </location>
</feature>
<dbReference type="PANTHER" id="PTHR43537:SF44">
    <property type="entry name" value="GNTR FAMILY REGULATORY PROTEIN"/>
    <property type="match status" value="1"/>
</dbReference>
<dbReference type="SUPFAM" id="SSF46785">
    <property type="entry name" value="Winged helix' DNA-binding domain"/>
    <property type="match status" value="1"/>
</dbReference>
<dbReference type="PANTHER" id="PTHR43537">
    <property type="entry name" value="TRANSCRIPTIONAL REGULATOR, GNTR FAMILY"/>
    <property type="match status" value="1"/>
</dbReference>
<dbReference type="STRING" id="630515.SAMN04489812_3246"/>
<dbReference type="Gene3D" id="1.10.10.10">
    <property type="entry name" value="Winged helix-like DNA-binding domain superfamily/Winged helix DNA-binding domain"/>
    <property type="match status" value="1"/>
</dbReference>
<dbReference type="SMART" id="SM00895">
    <property type="entry name" value="FCD"/>
    <property type="match status" value="1"/>
</dbReference>
<dbReference type="OrthoDB" id="4164516at2"/>
<accession>A0A1H1VJP9</accession>
<dbReference type="SUPFAM" id="SSF48008">
    <property type="entry name" value="GntR ligand-binding domain-like"/>
    <property type="match status" value="1"/>
</dbReference>
<dbReference type="InterPro" id="IPR036390">
    <property type="entry name" value="WH_DNA-bd_sf"/>
</dbReference>
<dbReference type="Pfam" id="PF07729">
    <property type="entry name" value="FCD"/>
    <property type="match status" value="1"/>
</dbReference>
<evidence type="ECO:0000256" key="3">
    <source>
        <dbReference type="ARBA" id="ARBA00023163"/>
    </source>
</evidence>
<dbReference type="EMBL" id="LT629772">
    <property type="protein sequence ID" value="SDS85108.1"/>
    <property type="molecule type" value="Genomic_DNA"/>
</dbReference>
<dbReference type="RefSeq" id="WP_091526444.1">
    <property type="nucleotide sequence ID" value="NZ_LT629772.1"/>
</dbReference>
<organism evidence="5 6">
    <name type="scientific">Microlunatus soli</name>
    <dbReference type="NCBI Taxonomy" id="630515"/>
    <lineage>
        <taxon>Bacteria</taxon>
        <taxon>Bacillati</taxon>
        <taxon>Actinomycetota</taxon>
        <taxon>Actinomycetes</taxon>
        <taxon>Propionibacteriales</taxon>
        <taxon>Propionibacteriaceae</taxon>
        <taxon>Microlunatus</taxon>
    </lineage>
</organism>
<keyword evidence="6" id="KW-1185">Reference proteome</keyword>